<evidence type="ECO:0000256" key="1">
    <source>
        <dbReference type="ARBA" id="ARBA00005015"/>
    </source>
</evidence>
<keyword evidence="5 12" id="KW-0028">Amino-acid biosynthesis</keyword>
<comment type="caution">
    <text evidence="15">The sequence shown here is derived from an EMBL/GenBank/DDBJ whole genome shotgun (WGS) entry which is preliminary data.</text>
</comment>
<gene>
    <name evidence="12" type="primary">thrB</name>
    <name evidence="15" type="ORF">DJ52_09545</name>
</gene>
<evidence type="ECO:0000256" key="10">
    <source>
        <dbReference type="ARBA" id="ARBA00022840"/>
    </source>
</evidence>
<organism evidence="15 16">
    <name type="scientific">Brachyspira murdochii</name>
    <dbReference type="NCBI Taxonomy" id="84378"/>
    <lineage>
        <taxon>Bacteria</taxon>
        <taxon>Pseudomonadati</taxon>
        <taxon>Spirochaetota</taxon>
        <taxon>Spirochaetia</taxon>
        <taxon>Brachyspirales</taxon>
        <taxon>Brachyspiraceae</taxon>
        <taxon>Brachyspira</taxon>
    </lineage>
</organism>
<keyword evidence="7 12" id="KW-0791">Threonine biosynthesis</keyword>
<dbReference type="InterPro" id="IPR036554">
    <property type="entry name" value="GHMP_kinase_C_sf"/>
</dbReference>
<dbReference type="InterPro" id="IPR013750">
    <property type="entry name" value="GHMP_kinase_C_dom"/>
</dbReference>
<evidence type="ECO:0000259" key="14">
    <source>
        <dbReference type="Pfam" id="PF08544"/>
    </source>
</evidence>
<dbReference type="InterPro" id="IPR000870">
    <property type="entry name" value="Homoserine_kinase"/>
</dbReference>
<evidence type="ECO:0000256" key="11">
    <source>
        <dbReference type="ARBA" id="ARBA00049375"/>
    </source>
</evidence>
<reference evidence="15 16" key="1">
    <citation type="submission" date="2014-04" db="EMBL/GenBank/DDBJ databases">
        <title>Whole genome sequence of 'Brachyspira hampsonii' D13-03603F2.</title>
        <authorList>
            <person name="Patterson A.H."/>
            <person name="Chaban B."/>
            <person name="Fernando C."/>
            <person name="Harding J.C."/>
            <person name="Hill J.E."/>
        </authorList>
    </citation>
    <scope>NUCLEOTIDE SEQUENCE [LARGE SCALE GENOMIC DNA]</scope>
    <source>
        <strain evidence="15 16">D13-03603F2</strain>
    </source>
</reference>
<dbReference type="Pfam" id="PF00288">
    <property type="entry name" value="GHMP_kinases_N"/>
    <property type="match status" value="1"/>
</dbReference>
<dbReference type="InterPro" id="IPR020568">
    <property type="entry name" value="Ribosomal_Su5_D2-typ_SF"/>
</dbReference>
<sequence>MNKAQKKNNKENKNNITNKKLVTFKIPATSANIGSAFDSVGLALDLYNEIHIYENTNSKKIDFEITGEGEEEISKDDNMILSAMKLVFKKLKSKPDKGYIIKCINRIPLSRGLGSSSAAIIGGLLSANYILGNKLSLENEILNMSVQLEGHPDNVSPAILGGIISGVVRKDEDFKYVKINPPKGLKAVVAIPNFYLSTEKARNALPKEISLKDAIFNISRAALLTSALSSNRLDLLEVATDDKLHQDYRAKFIPGLKDLFKQVKMSGAYSVTISGAGSSILSLVKDDEKIIKKVSNAMENSFSKKKIKSEIKVLNIPKKGIIIK</sequence>
<evidence type="ECO:0000256" key="5">
    <source>
        <dbReference type="ARBA" id="ARBA00022605"/>
    </source>
</evidence>
<accession>A0ABX5B384</accession>
<dbReference type="Gene3D" id="3.30.230.10">
    <property type="match status" value="1"/>
</dbReference>
<keyword evidence="12" id="KW-0963">Cytoplasm</keyword>
<dbReference type="RefSeq" id="WP_049768305.1">
    <property type="nucleotide sequence ID" value="NZ_JJMJ01000150.1"/>
</dbReference>
<dbReference type="Proteomes" id="UP000238924">
    <property type="component" value="Unassembled WGS sequence"/>
</dbReference>
<evidence type="ECO:0000313" key="16">
    <source>
        <dbReference type="Proteomes" id="UP000238924"/>
    </source>
</evidence>
<evidence type="ECO:0000256" key="6">
    <source>
        <dbReference type="ARBA" id="ARBA00022679"/>
    </source>
</evidence>
<evidence type="ECO:0000256" key="7">
    <source>
        <dbReference type="ARBA" id="ARBA00022697"/>
    </source>
</evidence>
<dbReference type="InterPro" id="IPR014721">
    <property type="entry name" value="Ribsml_uS5_D2-typ_fold_subgr"/>
</dbReference>
<evidence type="ECO:0000256" key="8">
    <source>
        <dbReference type="ARBA" id="ARBA00022741"/>
    </source>
</evidence>
<evidence type="ECO:0000256" key="2">
    <source>
        <dbReference type="ARBA" id="ARBA00007370"/>
    </source>
</evidence>
<dbReference type="Gene3D" id="3.30.70.890">
    <property type="entry name" value="GHMP kinase, C-terminal domain"/>
    <property type="match status" value="1"/>
</dbReference>
<evidence type="ECO:0000256" key="12">
    <source>
        <dbReference type="HAMAP-Rule" id="MF_00384"/>
    </source>
</evidence>
<dbReference type="PROSITE" id="PS00627">
    <property type="entry name" value="GHMP_KINASES_ATP"/>
    <property type="match status" value="1"/>
</dbReference>
<dbReference type="SUPFAM" id="SSF54211">
    <property type="entry name" value="Ribosomal protein S5 domain 2-like"/>
    <property type="match status" value="1"/>
</dbReference>
<keyword evidence="8 12" id="KW-0547">Nucleotide-binding</keyword>
<feature type="domain" description="GHMP kinase C-terminal" evidence="14">
    <location>
        <begin position="235"/>
        <end position="298"/>
    </location>
</feature>
<keyword evidence="10 12" id="KW-0067">ATP-binding</keyword>
<evidence type="ECO:0000259" key="13">
    <source>
        <dbReference type="Pfam" id="PF00288"/>
    </source>
</evidence>
<feature type="binding site" evidence="12">
    <location>
        <begin position="108"/>
        <end position="118"/>
    </location>
    <ligand>
        <name>ATP</name>
        <dbReference type="ChEBI" id="CHEBI:30616"/>
    </ligand>
</feature>
<evidence type="ECO:0000313" key="15">
    <source>
        <dbReference type="EMBL" id="PPS21638.1"/>
    </source>
</evidence>
<dbReference type="GO" id="GO:0016301">
    <property type="term" value="F:kinase activity"/>
    <property type="evidence" value="ECO:0007669"/>
    <property type="project" value="UniProtKB-KW"/>
</dbReference>
<dbReference type="EMBL" id="JJMJ01000150">
    <property type="protein sequence ID" value="PPS21638.1"/>
    <property type="molecule type" value="Genomic_DNA"/>
</dbReference>
<keyword evidence="9 12" id="KW-0418">Kinase</keyword>
<evidence type="ECO:0000256" key="4">
    <source>
        <dbReference type="ARBA" id="ARBA00017858"/>
    </source>
</evidence>
<keyword evidence="6 12" id="KW-0808">Transferase</keyword>
<dbReference type="PANTHER" id="PTHR20861:SF1">
    <property type="entry name" value="HOMOSERINE KINASE"/>
    <property type="match status" value="1"/>
</dbReference>
<evidence type="ECO:0000256" key="3">
    <source>
        <dbReference type="ARBA" id="ARBA00012078"/>
    </source>
</evidence>
<comment type="catalytic activity">
    <reaction evidence="11 12">
        <text>L-homoserine + ATP = O-phospho-L-homoserine + ADP + H(+)</text>
        <dbReference type="Rhea" id="RHEA:13985"/>
        <dbReference type="ChEBI" id="CHEBI:15378"/>
        <dbReference type="ChEBI" id="CHEBI:30616"/>
        <dbReference type="ChEBI" id="CHEBI:57476"/>
        <dbReference type="ChEBI" id="CHEBI:57590"/>
        <dbReference type="ChEBI" id="CHEBI:456216"/>
        <dbReference type="EC" id="2.7.1.39"/>
    </reaction>
</comment>
<name>A0ABX5B384_9SPIR</name>
<dbReference type="HAMAP" id="MF_00384">
    <property type="entry name" value="Homoser_kinase"/>
    <property type="match status" value="1"/>
</dbReference>
<dbReference type="PIRSF" id="PIRSF000676">
    <property type="entry name" value="Homoser_kin"/>
    <property type="match status" value="1"/>
</dbReference>
<dbReference type="PRINTS" id="PR00958">
    <property type="entry name" value="HOMSERKINASE"/>
</dbReference>
<comment type="pathway">
    <text evidence="1 12">Amino-acid biosynthesis; L-threonine biosynthesis; L-threonine from L-aspartate: step 4/5.</text>
</comment>
<dbReference type="PANTHER" id="PTHR20861">
    <property type="entry name" value="HOMOSERINE/4-DIPHOSPHOCYTIDYL-2-C-METHYL-D-ERYTHRITOL KINASE"/>
    <property type="match status" value="1"/>
</dbReference>
<dbReference type="EC" id="2.7.1.39" evidence="3 12"/>
<feature type="domain" description="GHMP kinase N-terminal" evidence="13">
    <location>
        <begin position="78"/>
        <end position="162"/>
    </location>
</feature>
<comment type="function">
    <text evidence="12">Catalyzes the ATP-dependent phosphorylation of L-homoserine to L-homoserine phosphate.</text>
</comment>
<dbReference type="Pfam" id="PF08544">
    <property type="entry name" value="GHMP_kinases_C"/>
    <property type="match status" value="1"/>
</dbReference>
<protein>
    <recommendedName>
        <fullName evidence="4 12">Homoserine kinase</fullName>
        <shortName evidence="12">HK</shortName>
        <shortName evidence="12">HSK</shortName>
        <ecNumber evidence="3 12">2.7.1.39</ecNumber>
    </recommendedName>
</protein>
<dbReference type="InterPro" id="IPR006204">
    <property type="entry name" value="GHMP_kinase_N_dom"/>
</dbReference>
<dbReference type="NCBIfam" id="TIGR00191">
    <property type="entry name" value="thrB"/>
    <property type="match status" value="1"/>
</dbReference>
<keyword evidence="16" id="KW-1185">Reference proteome</keyword>
<dbReference type="SUPFAM" id="SSF55060">
    <property type="entry name" value="GHMP Kinase, C-terminal domain"/>
    <property type="match status" value="1"/>
</dbReference>
<proteinExistence type="inferred from homology"/>
<comment type="subcellular location">
    <subcellularLocation>
        <location evidence="12">Cytoplasm</location>
    </subcellularLocation>
</comment>
<comment type="similarity">
    <text evidence="2 12">Belongs to the GHMP kinase family. Homoserine kinase subfamily.</text>
</comment>
<dbReference type="InterPro" id="IPR006203">
    <property type="entry name" value="GHMP_knse_ATP-bd_CS"/>
</dbReference>
<evidence type="ECO:0000256" key="9">
    <source>
        <dbReference type="ARBA" id="ARBA00022777"/>
    </source>
</evidence>